<sequence>GLTLKEIFSLKLFGSVSAQGGEVYCCEERKVNYGGGICIEVDDVNECNRSGNLHASPTNCSLTSYCRLGWCIDDSQGLCSPNSPRGKCEEMGGRWEENYDTQICQLGCCTLGNTKQYVSNPICN</sequence>
<organism evidence="1">
    <name type="scientific">marine sediment metagenome</name>
    <dbReference type="NCBI Taxonomy" id="412755"/>
    <lineage>
        <taxon>unclassified sequences</taxon>
        <taxon>metagenomes</taxon>
        <taxon>ecological metagenomes</taxon>
    </lineage>
</organism>
<dbReference type="EMBL" id="BARU01046685">
    <property type="protein sequence ID" value="GAH92539.1"/>
    <property type="molecule type" value="Genomic_DNA"/>
</dbReference>
<protein>
    <submittedName>
        <fullName evidence="1">Uncharacterized protein</fullName>
    </submittedName>
</protein>
<feature type="non-terminal residue" evidence="1">
    <location>
        <position position="1"/>
    </location>
</feature>
<gene>
    <name evidence="1" type="ORF">S03H2_70303</name>
</gene>
<dbReference type="AlphaFoldDB" id="X1KQW4"/>
<comment type="caution">
    <text evidence="1">The sequence shown here is derived from an EMBL/GenBank/DDBJ whole genome shotgun (WGS) entry which is preliminary data.</text>
</comment>
<evidence type="ECO:0000313" key="1">
    <source>
        <dbReference type="EMBL" id="GAH92539.1"/>
    </source>
</evidence>
<proteinExistence type="predicted"/>
<name>X1KQW4_9ZZZZ</name>
<feature type="non-terminal residue" evidence="1">
    <location>
        <position position="124"/>
    </location>
</feature>
<accession>X1KQW4</accession>
<reference evidence="1" key="1">
    <citation type="journal article" date="2014" name="Front. Microbiol.">
        <title>High frequency of phylogenetically diverse reductive dehalogenase-homologous genes in deep subseafloor sedimentary metagenomes.</title>
        <authorList>
            <person name="Kawai M."/>
            <person name="Futagami T."/>
            <person name="Toyoda A."/>
            <person name="Takaki Y."/>
            <person name="Nishi S."/>
            <person name="Hori S."/>
            <person name="Arai W."/>
            <person name="Tsubouchi T."/>
            <person name="Morono Y."/>
            <person name="Uchiyama I."/>
            <person name="Ito T."/>
            <person name="Fujiyama A."/>
            <person name="Inagaki F."/>
            <person name="Takami H."/>
        </authorList>
    </citation>
    <scope>NUCLEOTIDE SEQUENCE</scope>
    <source>
        <strain evidence="1">Expedition CK06-06</strain>
    </source>
</reference>